<dbReference type="InterPro" id="IPR024457">
    <property type="entry name" value="Putative_integrase_N"/>
</dbReference>
<evidence type="ECO:0000259" key="2">
    <source>
        <dbReference type="Pfam" id="PF12834"/>
    </source>
</evidence>
<evidence type="ECO:0000313" key="5">
    <source>
        <dbReference type="Proteomes" id="UP001152485"/>
    </source>
</evidence>
<evidence type="ECO:0008006" key="6">
    <source>
        <dbReference type="Google" id="ProtNLM"/>
    </source>
</evidence>
<comment type="caution">
    <text evidence="4">The sequence shown here is derived from an EMBL/GenBank/DDBJ whole genome shotgun (WGS) entry which is preliminary data.</text>
</comment>
<dbReference type="InterPro" id="IPR013762">
    <property type="entry name" value="Integrase-like_cat_sf"/>
</dbReference>
<sequence>MKKLNYQLKELTKHNRDGSFQTQSNRSRILQMTANQLHELGFRSLSARGLKEKHISALVSRWQEEKLTPGTIKNRMAILRWWAGKIGKPSIIPKHNKLQSNSTDTRDLNIANRTYSDNANNKAKDLDQAKLNLVTDERIKVVLELQRAFGLRKEEALKFRPEQAVRKTSNGSTYIQFKAGTKGGKERVVHLSREHPTRETQIAVLEKAKRLAGRGSMIPSDKSYKQGENIYRHQCQKAGLDNNHGLRHAYAQERYYQLTGWLAPKAGGPTSHQLTPETKEIDQQARFTISKELGHEREQITVTYLGR</sequence>
<evidence type="ECO:0000259" key="3">
    <source>
        <dbReference type="Pfam" id="PF12835"/>
    </source>
</evidence>
<dbReference type="RefSeq" id="WP_261595458.1">
    <property type="nucleotide sequence ID" value="NZ_CAMAPD010000037.1"/>
</dbReference>
<name>A0ABN8US21_9GAMM</name>
<organism evidence="4 5">
    <name type="scientific">Pseudoalteromonas holothuriae</name>
    <dbReference type="NCBI Taxonomy" id="2963714"/>
    <lineage>
        <taxon>Bacteria</taxon>
        <taxon>Pseudomonadati</taxon>
        <taxon>Pseudomonadota</taxon>
        <taxon>Gammaproteobacteria</taxon>
        <taxon>Alteromonadales</taxon>
        <taxon>Pseudoalteromonadaceae</taxon>
        <taxon>Pseudoalteromonas</taxon>
    </lineage>
</organism>
<dbReference type="Pfam" id="PF12834">
    <property type="entry name" value="Phage_int_SAM_2"/>
    <property type="match status" value="1"/>
</dbReference>
<proteinExistence type="predicted"/>
<dbReference type="EMBL" id="CAMAPD010000037">
    <property type="protein sequence ID" value="CAH9068451.1"/>
    <property type="molecule type" value="Genomic_DNA"/>
</dbReference>
<gene>
    <name evidence="4" type="ORF">PSECIP111951_04153</name>
</gene>
<dbReference type="Pfam" id="PF12835">
    <property type="entry name" value="Integrase_1"/>
    <property type="match status" value="1"/>
</dbReference>
<keyword evidence="1" id="KW-0233">DNA recombination</keyword>
<dbReference type="Proteomes" id="UP001152485">
    <property type="component" value="Unassembled WGS sequence"/>
</dbReference>
<accession>A0ABN8US21</accession>
<dbReference type="SUPFAM" id="SSF56349">
    <property type="entry name" value="DNA breaking-rejoining enzymes"/>
    <property type="match status" value="1"/>
</dbReference>
<protein>
    <recommendedName>
        <fullName evidence="6">Integrase</fullName>
    </recommendedName>
</protein>
<dbReference type="InterPro" id="IPR024456">
    <property type="entry name" value="Integrase_catalytic_putative"/>
</dbReference>
<dbReference type="Gene3D" id="1.10.443.10">
    <property type="entry name" value="Intergrase catalytic core"/>
    <property type="match status" value="1"/>
</dbReference>
<evidence type="ECO:0000256" key="1">
    <source>
        <dbReference type="ARBA" id="ARBA00023172"/>
    </source>
</evidence>
<feature type="domain" description="Integrase catalytic" evidence="3">
    <location>
        <begin position="133"/>
        <end position="253"/>
    </location>
</feature>
<evidence type="ECO:0000313" key="4">
    <source>
        <dbReference type="EMBL" id="CAH9068451.1"/>
    </source>
</evidence>
<feature type="domain" description="Putative integrase N-terminal" evidence="2">
    <location>
        <begin position="1"/>
        <end position="85"/>
    </location>
</feature>
<dbReference type="InterPro" id="IPR011010">
    <property type="entry name" value="DNA_brk_join_enz"/>
</dbReference>
<reference evidence="4 5" key="1">
    <citation type="submission" date="2022-07" db="EMBL/GenBank/DDBJ databases">
        <authorList>
            <person name="Criscuolo A."/>
        </authorList>
    </citation>
    <scope>NUCLEOTIDE SEQUENCE [LARGE SCALE GENOMIC DNA]</scope>
    <source>
        <strain evidence="5">CIP 111951</strain>
    </source>
</reference>